<dbReference type="InParanoid" id="A9VAG8"/>
<sequence length="277" mass="30494">MTSMIAARPPILLAAPPFDDNLYFRPTPVIPATQRLDYAQPHRHEQPSNVHHGHHFHRLQQESPLPTGKRFSCERILSPASFMDEDLDDAQNPQLAQSEQPRPKRFALAVTTASPLLSGPRSCPSSPGQMQRDSTLSPVNMSPRLAAPVTSCPTSPDSRRIPGWRPARRAASSSPGLGSSNHLVLSALPRAYKNRPRARSHGAAHALERHASNSASVAHRPRRRRMTNPHPCPDHTLSKTRTPCWFEEDDISPLTSALANKLTCASAPPSPTIHFYS</sequence>
<feature type="compositionally biased region" description="Polar residues" evidence="1">
    <location>
        <begin position="123"/>
        <end position="140"/>
    </location>
</feature>
<keyword evidence="3" id="KW-1185">Reference proteome</keyword>
<feature type="region of interest" description="Disordered" evidence="1">
    <location>
        <begin position="115"/>
        <end position="182"/>
    </location>
</feature>
<evidence type="ECO:0000313" key="2">
    <source>
        <dbReference type="EMBL" id="EDQ85538.1"/>
    </source>
</evidence>
<dbReference type="GeneID" id="5894913"/>
<dbReference type="AlphaFoldDB" id="A9VAG8"/>
<feature type="region of interest" description="Disordered" evidence="1">
    <location>
        <begin position="44"/>
        <end position="67"/>
    </location>
</feature>
<evidence type="ECO:0000313" key="3">
    <source>
        <dbReference type="Proteomes" id="UP000001357"/>
    </source>
</evidence>
<organism evidence="2 3">
    <name type="scientific">Monosiga brevicollis</name>
    <name type="common">Choanoflagellate</name>
    <dbReference type="NCBI Taxonomy" id="81824"/>
    <lineage>
        <taxon>Eukaryota</taxon>
        <taxon>Choanoflagellata</taxon>
        <taxon>Craspedida</taxon>
        <taxon>Salpingoecidae</taxon>
        <taxon>Monosiga</taxon>
    </lineage>
</organism>
<dbReference type="KEGG" id="mbr:MONBRDRAFT_11850"/>
<feature type="region of interest" description="Disordered" evidence="1">
    <location>
        <begin position="194"/>
        <end position="236"/>
    </location>
</feature>
<dbReference type="Proteomes" id="UP000001357">
    <property type="component" value="Unassembled WGS sequence"/>
</dbReference>
<name>A9VAG8_MONBE</name>
<protein>
    <submittedName>
        <fullName evidence="2">Uncharacterized protein</fullName>
    </submittedName>
</protein>
<accession>A9VAG8</accession>
<proteinExistence type="predicted"/>
<evidence type="ECO:0000256" key="1">
    <source>
        <dbReference type="SAM" id="MobiDB-lite"/>
    </source>
</evidence>
<gene>
    <name evidence="2" type="ORF">MONBRDRAFT_11850</name>
</gene>
<dbReference type="RefSeq" id="XP_001749729.1">
    <property type="nucleotide sequence ID" value="XM_001749677.1"/>
</dbReference>
<feature type="compositionally biased region" description="Polar residues" evidence="1">
    <location>
        <begin position="171"/>
        <end position="182"/>
    </location>
</feature>
<dbReference type="EMBL" id="CH991573">
    <property type="protein sequence ID" value="EDQ85538.1"/>
    <property type="molecule type" value="Genomic_DNA"/>
</dbReference>
<reference evidence="2 3" key="1">
    <citation type="journal article" date="2008" name="Nature">
        <title>The genome of the choanoflagellate Monosiga brevicollis and the origin of metazoans.</title>
        <authorList>
            <consortium name="JGI Sequencing"/>
            <person name="King N."/>
            <person name="Westbrook M.J."/>
            <person name="Young S.L."/>
            <person name="Kuo A."/>
            <person name="Abedin M."/>
            <person name="Chapman J."/>
            <person name="Fairclough S."/>
            <person name="Hellsten U."/>
            <person name="Isogai Y."/>
            <person name="Letunic I."/>
            <person name="Marr M."/>
            <person name="Pincus D."/>
            <person name="Putnam N."/>
            <person name="Rokas A."/>
            <person name="Wright K.J."/>
            <person name="Zuzow R."/>
            <person name="Dirks W."/>
            <person name="Good M."/>
            <person name="Goodstein D."/>
            <person name="Lemons D."/>
            <person name="Li W."/>
            <person name="Lyons J.B."/>
            <person name="Morris A."/>
            <person name="Nichols S."/>
            <person name="Richter D.J."/>
            <person name="Salamov A."/>
            <person name="Bork P."/>
            <person name="Lim W.A."/>
            <person name="Manning G."/>
            <person name="Miller W.T."/>
            <person name="McGinnis W."/>
            <person name="Shapiro H."/>
            <person name="Tjian R."/>
            <person name="Grigoriev I.V."/>
            <person name="Rokhsar D."/>
        </authorList>
    </citation>
    <scope>NUCLEOTIDE SEQUENCE [LARGE SCALE GENOMIC DNA]</scope>
    <source>
        <strain evidence="3">MX1 / ATCC 50154</strain>
    </source>
</reference>